<evidence type="ECO:0000256" key="7">
    <source>
        <dbReference type="SAM" id="SignalP"/>
    </source>
</evidence>
<protein>
    <recommendedName>
        <fullName evidence="8">RING-type domain-containing protein</fullName>
    </recommendedName>
</protein>
<evidence type="ECO:0000256" key="4">
    <source>
        <dbReference type="PROSITE-ProRule" id="PRU00175"/>
    </source>
</evidence>
<name>A0A5B0QNQ9_PUCGR</name>
<keyword evidence="6" id="KW-0812">Transmembrane</keyword>
<keyword evidence="3" id="KW-0862">Zinc</keyword>
<proteinExistence type="predicted"/>
<gene>
    <name evidence="9" type="ORF">PGT21_013021</name>
</gene>
<feature type="chain" id="PRO_5023016040" description="RING-type domain-containing protein" evidence="7">
    <location>
        <begin position="20"/>
        <end position="349"/>
    </location>
</feature>
<keyword evidence="7" id="KW-0732">Signal</keyword>
<dbReference type="AlphaFoldDB" id="A0A5B0QNQ9"/>
<dbReference type="Proteomes" id="UP000324748">
    <property type="component" value="Unassembled WGS sequence"/>
</dbReference>
<feature type="region of interest" description="Disordered" evidence="5">
    <location>
        <begin position="171"/>
        <end position="190"/>
    </location>
</feature>
<organism evidence="9 10">
    <name type="scientific">Puccinia graminis f. sp. tritici</name>
    <dbReference type="NCBI Taxonomy" id="56615"/>
    <lineage>
        <taxon>Eukaryota</taxon>
        <taxon>Fungi</taxon>
        <taxon>Dikarya</taxon>
        <taxon>Basidiomycota</taxon>
        <taxon>Pucciniomycotina</taxon>
        <taxon>Pucciniomycetes</taxon>
        <taxon>Pucciniales</taxon>
        <taxon>Pucciniaceae</taxon>
        <taxon>Puccinia</taxon>
    </lineage>
</organism>
<dbReference type="OrthoDB" id="2508710at2759"/>
<evidence type="ECO:0000256" key="3">
    <source>
        <dbReference type="ARBA" id="ARBA00022833"/>
    </source>
</evidence>
<accession>A0A5B0QNQ9</accession>
<dbReference type="InterPro" id="IPR001841">
    <property type="entry name" value="Znf_RING"/>
</dbReference>
<keyword evidence="6" id="KW-1133">Transmembrane helix</keyword>
<evidence type="ECO:0000256" key="5">
    <source>
        <dbReference type="SAM" id="MobiDB-lite"/>
    </source>
</evidence>
<dbReference type="GO" id="GO:0016567">
    <property type="term" value="P:protein ubiquitination"/>
    <property type="evidence" value="ECO:0007669"/>
    <property type="project" value="TreeGrafter"/>
</dbReference>
<dbReference type="CDD" id="cd16448">
    <property type="entry name" value="RING-H2"/>
    <property type="match status" value="1"/>
</dbReference>
<feature type="domain" description="RING-type" evidence="8">
    <location>
        <begin position="89"/>
        <end position="161"/>
    </location>
</feature>
<evidence type="ECO:0000256" key="1">
    <source>
        <dbReference type="ARBA" id="ARBA00022723"/>
    </source>
</evidence>
<keyword evidence="6" id="KW-0472">Membrane</keyword>
<comment type="caution">
    <text evidence="9">The sequence shown here is derived from an EMBL/GenBank/DDBJ whole genome shotgun (WGS) entry which is preliminary data.</text>
</comment>
<dbReference type="PANTHER" id="PTHR45969">
    <property type="entry name" value="RING ZINC FINGER PROTEIN-RELATED"/>
    <property type="match status" value="1"/>
</dbReference>
<evidence type="ECO:0000259" key="8">
    <source>
        <dbReference type="PROSITE" id="PS50089"/>
    </source>
</evidence>
<reference evidence="9 10" key="1">
    <citation type="submission" date="2019-05" db="EMBL/GenBank/DDBJ databases">
        <title>Emergence of the Ug99 lineage of the wheat stem rust pathogen through somatic hybridization.</title>
        <authorList>
            <person name="Li F."/>
            <person name="Upadhyaya N.M."/>
            <person name="Sperschneider J."/>
            <person name="Matny O."/>
            <person name="Nguyen-Phuc H."/>
            <person name="Mago R."/>
            <person name="Raley C."/>
            <person name="Miller M.E."/>
            <person name="Silverstein K.A.T."/>
            <person name="Henningsen E."/>
            <person name="Hirsch C.D."/>
            <person name="Visser B."/>
            <person name="Pretorius Z.A."/>
            <person name="Steffenson B.J."/>
            <person name="Schwessinger B."/>
            <person name="Dodds P.N."/>
            <person name="Figueroa M."/>
        </authorList>
    </citation>
    <scope>NUCLEOTIDE SEQUENCE [LARGE SCALE GENOMIC DNA]</scope>
    <source>
        <strain evidence="9">21-0</strain>
    </source>
</reference>
<keyword evidence="1" id="KW-0479">Metal-binding</keyword>
<evidence type="ECO:0000313" key="9">
    <source>
        <dbReference type="EMBL" id="KAA1114534.1"/>
    </source>
</evidence>
<dbReference type="GO" id="GO:0008270">
    <property type="term" value="F:zinc ion binding"/>
    <property type="evidence" value="ECO:0007669"/>
    <property type="project" value="UniProtKB-KW"/>
</dbReference>
<evidence type="ECO:0000256" key="2">
    <source>
        <dbReference type="ARBA" id="ARBA00022771"/>
    </source>
</evidence>
<sequence length="349" mass="38961">MFLYLTHLLFFQQAYQSSARRIVDPRGELYGLKPPSNSNAISASTVTIPSGPAAPLSAPSTFRRHSKRLVPTEAATEAAAEASEGPPTCAICLEELTPRQPTANPPKEKKLFGISIPLFRSRSRKLPPVQAVSGWPCAHVFHQSCKDGWTNLGHQECPSCRMLPDESFAGSHSLPPRIPNNNSGVLGGQANGPEYPGQAYWYGQASGPEFRESSGYEFEGHADMPELSEPAYPSHGHNVMSEAQGHVDRTDWQSMPNWQQLIPIMQSLPAAPPIPPPWYQMPASQPPYHAPQSINYYPMEEYLQPYYGYEPQFSLYQMAQEWQRSLSDAGYLEIFYFLLFTIFYVAFKG</sequence>
<dbReference type="PANTHER" id="PTHR45969:SF69">
    <property type="entry name" value="FINGER DOMAIN PROTEIN, PUTATIVE (AFU_ORTHOLOGUE AFUA_3G12190)-RELATED"/>
    <property type="match status" value="1"/>
</dbReference>
<feature type="transmembrane region" description="Helical" evidence="6">
    <location>
        <begin position="329"/>
        <end position="347"/>
    </location>
</feature>
<dbReference type="PROSITE" id="PS50089">
    <property type="entry name" value="ZF_RING_2"/>
    <property type="match status" value="1"/>
</dbReference>
<evidence type="ECO:0000256" key="6">
    <source>
        <dbReference type="SAM" id="Phobius"/>
    </source>
</evidence>
<dbReference type="InterPro" id="IPR013083">
    <property type="entry name" value="Znf_RING/FYVE/PHD"/>
</dbReference>
<dbReference type="GO" id="GO:0061630">
    <property type="term" value="F:ubiquitin protein ligase activity"/>
    <property type="evidence" value="ECO:0007669"/>
    <property type="project" value="TreeGrafter"/>
</dbReference>
<keyword evidence="10" id="KW-1185">Reference proteome</keyword>
<keyword evidence="2 4" id="KW-0863">Zinc-finger</keyword>
<dbReference type="EMBL" id="VSWC01000014">
    <property type="protein sequence ID" value="KAA1114534.1"/>
    <property type="molecule type" value="Genomic_DNA"/>
</dbReference>
<dbReference type="SUPFAM" id="SSF57850">
    <property type="entry name" value="RING/U-box"/>
    <property type="match status" value="1"/>
</dbReference>
<dbReference type="Gene3D" id="3.30.40.10">
    <property type="entry name" value="Zinc/RING finger domain, C3HC4 (zinc finger)"/>
    <property type="match status" value="1"/>
</dbReference>
<evidence type="ECO:0000313" key="10">
    <source>
        <dbReference type="Proteomes" id="UP000324748"/>
    </source>
</evidence>
<feature type="signal peptide" evidence="7">
    <location>
        <begin position="1"/>
        <end position="19"/>
    </location>
</feature>